<keyword evidence="2" id="KW-1185">Reference proteome</keyword>
<reference evidence="1" key="1">
    <citation type="submission" date="2019-10" db="EMBL/GenBank/DDBJ databases">
        <authorList>
            <consortium name="DOE Joint Genome Institute"/>
            <person name="Kuo A."/>
            <person name="Miyauchi S."/>
            <person name="Kiss E."/>
            <person name="Drula E."/>
            <person name="Kohler A."/>
            <person name="Sanchez-Garcia M."/>
            <person name="Andreopoulos B."/>
            <person name="Barry K.W."/>
            <person name="Bonito G."/>
            <person name="Buee M."/>
            <person name="Carver A."/>
            <person name="Chen C."/>
            <person name="Cichocki N."/>
            <person name="Clum A."/>
            <person name="Culley D."/>
            <person name="Crous P.W."/>
            <person name="Fauchery L."/>
            <person name="Girlanda M."/>
            <person name="Hayes R."/>
            <person name="Keri Z."/>
            <person name="LaButti K."/>
            <person name="Lipzen A."/>
            <person name="Lombard V."/>
            <person name="Magnuson J."/>
            <person name="Maillard F."/>
            <person name="Morin E."/>
            <person name="Murat C."/>
            <person name="Nolan M."/>
            <person name="Ohm R."/>
            <person name="Pangilinan J."/>
            <person name="Pereira M."/>
            <person name="Perotto S."/>
            <person name="Peter M."/>
            <person name="Riley R."/>
            <person name="Sitrit Y."/>
            <person name="Stielow B."/>
            <person name="Szollosi G."/>
            <person name="Zifcakova L."/>
            <person name="Stursova M."/>
            <person name="Spatafora J.W."/>
            <person name="Tedersoo L."/>
            <person name="Vaario L.-M."/>
            <person name="Yamada A."/>
            <person name="Yan M."/>
            <person name="Wang P."/>
            <person name="Xu J."/>
            <person name="Bruns T."/>
            <person name="Baldrian P."/>
            <person name="Vilgalys R."/>
            <person name="Henrissat B."/>
            <person name="Grigoriev I.V."/>
            <person name="Hibbett D."/>
            <person name="Nagy L.G."/>
            <person name="Martin F.M."/>
        </authorList>
    </citation>
    <scope>NUCLEOTIDE SEQUENCE</scope>
    <source>
        <strain evidence="1">Prilba</strain>
    </source>
</reference>
<protein>
    <submittedName>
        <fullName evidence="1">Uncharacterized protein</fullName>
    </submittedName>
</protein>
<sequence length="97" mass="10497">MSATKLVEPCPPLLALLTQAASAQSNKMGVLKSTQGKILTPGCAVTRPSLDHSCGAVARIHHVTHLNCILLRCAPTDYSYAYHPPFLQHGLFLFQEV</sequence>
<gene>
    <name evidence="1" type="ORF">DFH94DRAFT_711815</name>
</gene>
<organism evidence="1 2">
    <name type="scientific">Russula ochroleuca</name>
    <dbReference type="NCBI Taxonomy" id="152965"/>
    <lineage>
        <taxon>Eukaryota</taxon>
        <taxon>Fungi</taxon>
        <taxon>Dikarya</taxon>
        <taxon>Basidiomycota</taxon>
        <taxon>Agaricomycotina</taxon>
        <taxon>Agaricomycetes</taxon>
        <taxon>Russulales</taxon>
        <taxon>Russulaceae</taxon>
        <taxon>Russula</taxon>
    </lineage>
</organism>
<evidence type="ECO:0000313" key="2">
    <source>
        <dbReference type="Proteomes" id="UP000759537"/>
    </source>
</evidence>
<proteinExistence type="predicted"/>
<dbReference type="EMBL" id="WHVB01000002">
    <property type="protein sequence ID" value="KAF8486246.1"/>
    <property type="molecule type" value="Genomic_DNA"/>
</dbReference>
<reference evidence="1" key="2">
    <citation type="journal article" date="2020" name="Nat. Commun.">
        <title>Large-scale genome sequencing of mycorrhizal fungi provides insights into the early evolution of symbiotic traits.</title>
        <authorList>
            <person name="Miyauchi S."/>
            <person name="Kiss E."/>
            <person name="Kuo A."/>
            <person name="Drula E."/>
            <person name="Kohler A."/>
            <person name="Sanchez-Garcia M."/>
            <person name="Morin E."/>
            <person name="Andreopoulos B."/>
            <person name="Barry K.W."/>
            <person name="Bonito G."/>
            <person name="Buee M."/>
            <person name="Carver A."/>
            <person name="Chen C."/>
            <person name="Cichocki N."/>
            <person name="Clum A."/>
            <person name="Culley D."/>
            <person name="Crous P.W."/>
            <person name="Fauchery L."/>
            <person name="Girlanda M."/>
            <person name="Hayes R.D."/>
            <person name="Keri Z."/>
            <person name="LaButti K."/>
            <person name="Lipzen A."/>
            <person name="Lombard V."/>
            <person name="Magnuson J."/>
            <person name="Maillard F."/>
            <person name="Murat C."/>
            <person name="Nolan M."/>
            <person name="Ohm R.A."/>
            <person name="Pangilinan J."/>
            <person name="Pereira M.F."/>
            <person name="Perotto S."/>
            <person name="Peter M."/>
            <person name="Pfister S."/>
            <person name="Riley R."/>
            <person name="Sitrit Y."/>
            <person name="Stielow J.B."/>
            <person name="Szollosi G."/>
            <person name="Zifcakova L."/>
            <person name="Stursova M."/>
            <person name="Spatafora J.W."/>
            <person name="Tedersoo L."/>
            <person name="Vaario L.M."/>
            <person name="Yamada A."/>
            <person name="Yan M."/>
            <person name="Wang P."/>
            <person name="Xu J."/>
            <person name="Bruns T."/>
            <person name="Baldrian P."/>
            <person name="Vilgalys R."/>
            <person name="Dunand C."/>
            <person name="Henrissat B."/>
            <person name="Grigoriev I.V."/>
            <person name="Hibbett D."/>
            <person name="Nagy L.G."/>
            <person name="Martin F.M."/>
        </authorList>
    </citation>
    <scope>NUCLEOTIDE SEQUENCE</scope>
    <source>
        <strain evidence="1">Prilba</strain>
    </source>
</reference>
<comment type="caution">
    <text evidence="1">The sequence shown here is derived from an EMBL/GenBank/DDBJ whole genome shotgun (WGS) entry which is preliminary data.</text>
</comment>
<accession>A0A9P5N4F5</accession>
<dbReference type="AlphaFoldDB" id="A0A9P5N4F5"/>
<dbReference type="Proteomes" id="UP000759537">
    <property type="component" value="Unassembled WGS sequence"/>
</dbReference>
<evidence type="ECO:0000313" key="1">
    <source>
        <dbReference type="EMBL" id="KAF8486246.1"/>
    </source>
</evidence>
<name>A0A9P5N4F5_9AGAM</name>